<dbReference type="Proteomes" id="UP001163823">
    <property type="component" value="Chromosome 3"/>
</dbReference>
<evidence type="ECO:0000256" key="1">
    <source>
        <dbReference type="SAM" id="MobiDB-lite"/>
    </source>
</evidence>
<feature type="region of interest" description="Disordered" evidence="1">
    <location>
        <begin position="54"/>
        <end position="78"/>
    </location>
</feature>
<comment type="caution">
    <text evidence="3">The sequence shown here is derived from an EMBL/GenBank/DDBJ whole genome shotgun (WGS) entry which is preliminary data.</text>
</comment>
<reference evidence="3" key="1">
    <citation type="journal article" date="2023" name="Science">
        <title>Elucidation of the pathway for biosynthesis of saponin adjuvants from the soapbark tree.</title>
        <authorList>
            <person name="Reed J."/>
            <person name="Orme A."/>
            <person name="El-Demerdash A."/>
            <person name="Owen C."/>
            <person name="Martin L.B.B."/>
            <person name="Misra R.C."/>
            <person name="Kikuchi S."/>
            <person name="Rejzek M."/>
            <person name="Martin A.C."/>
            <person name="Harkess A."/>
            <person name="Leebens-Mack J."/>
            <person name="Louveau T."/>
            <person name="Stephenson M.J."/>
            <person name="Osbourn A."/>
        </authorList>
    </citation>
    <scope>NUCLEOTIDE SEQUENCE</scope>
    <source>
        <strain evidence="3">S10</strain>
    </source>
</reference>
<dbReference type="AlphaFoldDB" id="A0AAD7Q5K2"/>
<dbReference type="KEGG" id="qsa:O6P43_005227"/>
<keyword evidence="2" id="KW-0732">Signal</keyword>
<keyword evidence="4" id="KW-1185">Reference proteome</keyword>
<evidence type="ECO:0000313" key="4">
    <source>
        <dbReference type="Proteomes" id="UP001163823"/>
    </source>
</evidence>
<evidence type="ECO:0000256" key="2">
    <source>
        <dbReference type="SAM" id="SignalP"/>
    </source>
</evidence>
<accession>A0AAD7Q5K2</accession>
<feature type="region of interest" description="Disordered" evidence="1">
    <location>
        <begin position="30"/>
        <end position="49"/>
    </location>
</feature>
<feature type="chain" id="PRO_5042124116" description="Secreted protein" evidence="2">
    <location>
        <begin position="25"/>
        <end position="78"/>
    </location>
</feature>
<gene>
    <name evidence="3" type="ORF">O6P43_005227</name>
</gene>
<dbReference type="EMBL" id="JARAOO010000003">
    <property type="protein sequence ID" value="KAJ7975281.1"/>
    <property type="molecule type" value="Genomic_DNA"/>
</dbReference>
<name>A0AAD7Q5K2_QUISA</name>
<proteinExistence type="predicted"/>
<feature type="signal peptide" evidence="2">
    <location>
        <begin position="1"/>
        <end position="24"/>
    </location>
</feature>
<organism evidence="3 4">
    <name type="scientific">Quillaja saponaria</name>
    <name type="common">Soap bark tree</name>
    <dbReference type="NCBI Taxonomy" id="32244"/>
    <lineage>
        <taxon>Eukaryota</taxon>
        <taxon>Viridiplantae</taxon>
        <taxon>Streptophyta</taxon>
        <taxon>Embryophyta</taxon>
        <taxon>Tracheophyta</taxon>
        <taxon>Spermatophyta</taxon>
        <taxon>Magnoliopsida</taxon>
        <taxon>eudicotyledons</taxon>
        <taxon>Gunneridae</taxon>
        <taxon>Pentapetalae</taxon>
        <taxon>rosids</taxon>
        <taxon>fabids</taxon>
        <taxon>Fabales</taxon>
        <taxon>Quillajaceae</taxon>
        <taxon>Quillaja</taxon>
    </lineage>
</organism>
<sequence length="78" mass="8766">MMMMRRRRLIGFVLSLCCLLLCRSIPSIAQRGPVRPSGDNPHAFMGGRSWAQEHYHSNNGIQPRREPPTPASVPTARP</sequence>
<evidence type="ECO:0008006" key="5">
    <source>
        <dbReference type="Google" id="ProtNLM"/>
    </source>
</evidence>
<protein>
    <recommendedName>
        <fullName evidence="5">Secreted protein</fullName>
    </recommendedName>
</protein>
<evidence type="ECO:0000313" key="3">
    <source>
        <dbReference type="EMBL" id="KAJ7975281.1"/>
    </source>
</evidence>